<evidence type="ECO:0000313" key="2">
    <source>
        <dbReference type="EMBL" id="PRX24834.1"/>
    </source>
</evidence>
<gene>
    <name evidence="2" type="ORF">CLV67_102614</name>
</gene>
<evidence type="ECO:0000313" key="3">
    <source>
        <dbReference type="Proteomes" id="UP000239415"/>
    </source>
</evidence>
<accession>A0A2T0KMH5</accession>
<feature type="region of interest" description="Disordered" evidence="1">
    <location>
        <begin position="1"/>
        <end position="24"/>
    </location>
</feature>
<reference evidence="2 3" key="1">
    <citation type="submission" date="2018-03" db="EMBL/GenBank/DDBJ databases">
        <title>Genomic Encyclopedia of Archaeal and Bacterial Type Strains, Phase II (KMG-II): from individual species to whole genera.</title>
        <authorList>
            <person name="Goeker M."/>
        </authorList>
    </citation>
    <scope>NUCLEOTIDE SEQUENCE [LARGE SCALE GENOMIC DNA]</scope>
    <source>
        <strain evidence="2 3">DSM 43146</strain>
    </source>
</reference>
<dbReference type="EMBL" id="PVMZ01000002">
    <property type="protein sequence ID" value="PRX24834.1"/>
    <property type="molecule type" value="Genomic_DNA"/>
</dbReference>
<dbReference type="OrthoDB" id="3277292at2"/>
<dbReference type="RefSeq" id="WP_106316286.1">
    <property type="nucleotide sequence ID" value="NZ_BOMO01000008.1"/>
</dbReference>
<organism evidence="2 3">
    <name type="scientific">Actinoplanes italicus</name>
    <dbReference type="NCBI Taxonomy" id="113567"/>
    <lineage>
        <taxon>Bacteria</taxon>
        <taxon>Bacillati</taxon>
        <taxon>Actinomycetota</taxon>
        <taxon>Actinomycetes</taxon>
        <taxon>Micromonosporales</taxon>
        <taxon>Micromonosporaceae</taxon>
        <taxon>Actinoplanes</taxon>
    </lineage>
</organism>
<comment type="caution">
    <text evidence="2">The sequence shown here is derived from an EMBL/GenBank/DDBJ whole genome shotgun (WGS) entry which is preliminary data.</text>
</comment>
<feature type="compositionally biased region" description="Acidic residues" evidence="1">
    <location>
        <begin position="10"/>
        <end position="19"/>
    </location>
</feature>
<proteinExistence type="predicted"/>
<dbReference type="Proteomes" id="UP000239415">
    <property type="component" value="Unassembled WGS sequence"/>
</dbReference>
<protein>
    <submittedName>
        <fullName evidence="2">Uncharacterized protein</fullName>
    </submittedName>
</protein>
<evidence type="ECO:0000256" key="1">
    <source>
        <dbReference type="SAM" id="MobiDB-lite"/>
    </source>
</evidence>
<name>A0A2T0KMH5_9ACTN</name>
<dbReference type="AlphaFoldDB" id="A0A2T0KMH5"/>
<keyword evidence="3" id="KW-1185">Reference proteome</keyword>
<sequence length="687" mass="75232">MIGDVPLPDEAPDPDDDTDVGTYEAGVPPWVHAGRDVDQSEHLTQVSGDLVQAGRDVIYQTINNAVASILKRRHTTAKTLAEQLRRFQAPDGLEEMAWRLATDRVVVLLCPAAERHCGQRATAAYLVDRINTRGAPHAVLDFQEPETEGVELEESVNSAADVAFFFDFAGQGSSPATTDRLRQLGVLEARLPEAGCVAVMAIPDDLAEEAHKQFPGRTYRLGKPSAEQVFRAHADRLHPSLTDVLVTNEWVRKSLHDVWPPRAARLAKLAVQAHDSGITDAADIVQHLRGALSDWREEAREELRRCHDAASRALLLAVSMLEGSAPLTIVAARDLLLRTSRFPVEPINVLERTDVVTELRAVGGAALNADTTRFTRAGFGTALLHLAWRDYPGLRPVLIEWLNQLPSVIAARTVNDLDGLTQRVVALAARDNSGQIAVEVARRWTRLSPRPDAARRAAAVLLLRDACLHTRIGRDMRHRVYEHSYYGSQSARFRAALAEAVGWWDVSHQAAAMTRLKHLARGPENEVITAVVEAVVRLSGEMDIGQFLRYLADWFRAGDPRRAEVAAEAATRAMSGADVARTGPGSATAGLLFWRRSLDCLPAVTVAGLVQSYLRLAGTSPDRRSEAVQVLCRAAGSDLRRVGQLFYATRPLDPDMAGEGPLDDLFQQVRLQLDGILPTMAGAEEDI</sequence>